<sequence>MERLRHFIKDRRGSFTLEASIMFPILLILTILFIFFSLIIYEKVTLQYKANQIASRMAQTWSSSTMDWETGKMGKSDYVTKNGDGLYWRLTSNNYFDKFGFNLGDSGTVKRKKERAGKYSENITFDNGFFVQKINVSLEKKLALPQVLQKAFRINSVGASASHPIVEQTELIRNTDFIIYGWGKLQEYGGKYLNIFNKNKGE</sequence>
<keyword evidence="1" id="KW-0812">Transmembrane</keyword>
<keyword evidence="1" id="KW-1133">Transmembrane helix</keyword>
<evidence type="ECO:0008006" key="4">
    <source>
        <dbReference type="Google" id="ProtNLM"/>
    </source>
</evidence>
<dbReference type="Proteomes" id="UP000321491">
    <property type="component" value="Unassembled WGS sequence"/>
</dbReference>
<accession>A0A511V473</accession>
<dbReference type="OrthoDB" id="2703555at2"/>
<organism evidence="2 3">
    <name type="scientific">Cerasibacillus quisquiliarum</name>
    <dbReference type="NCBI Taxonomy" id="227865"/>
    <lineage>
        <taxon>Bacteria</taxon>
        <taxon>Bacillati</taxon>
        <taxon>Bacillota</taxon>
        <taxon>Bacilli</taxon>
        <taxon>Bacillales</taxon>
        <taxon>Bacillaceae</taxon>
        <taxon>Cerasibacillus</taxon>
    </lineage>
</organism>
<dbReference type="EMBL" id="BJXW01000027">
    <property type="protein sequence ID" value="GEN32032.1"/>
    <property type="molecule type" value="Genomic_DNA"/>
</dbReference>
<dbReference type="AlphaFoldDB" id="A0A511V473"/>
<protein>
    <recommendedName>
        <fullName evidence="4">Pilus assembly protein TadE</fullName>
    </recommendedName>
</protein>
<evidence type="ECO:0000313" key="3">
    <source>
        <dbReference type="Proteomes" id="UP000321491"/>
    </source>
</evidence>
<proteinExistence type="predicted"/>
<evidence type="ECO:0000313" key="2">
    <source>
        <dbReference type="EMBL" id="GEN32032.1"/>
    </source>
</evidence>
<comment type="caution">
    <text evidence="2">The sequence shown here is derived from an EMBL/GenBank/DDBJ whole genome shotgun (WGS) entry which is preliminary data.</text>
</comment>
<name>A0A511V473_9BACI</name>
<keyword evidence="3" id="KW-1185">Reference proteome</keyword>
<feature type="transmembrane region" description="Helical" evidence="1">
    <location>
        <begin position="21"/>
        <end position="41"/>
    </location>
</feature>
<reference evidence="2 3" key="1">
    <citation type="submission" date="2019-07" db="EMBL/GenBank/DDBJ databases">
        <title>Whole genome shotgun sequence of Cerasibacillus quisquiliarum NBRC 102429.</title>
        <authorList>
            <person name="Hosoyama A."/>
            <person name="Uohara A."/>
            <person name="Ohji S."/>
            <person name="Ichikawa N."/>
        </authorList>
    </citation>
    <scope>NUCLEOTIDE SEQUENCE [LARGE SCALE GENOMIC DNA]</scope>
    <source>
        <strain evidence="2 3">NBRC 102429</strain>
    </source>
</reference>
<dbReference type="RefSeq" id="WP_146938404.1">
    <property type="nucleotide sequence ID" value="NZ_BJXW01000027.1"/>
</dbReference>
<keyword evidence="1" id="KW-0472">Membrane</keyword>
<evidence type="ECO:0000256" key="1">
    <source>
        <dbReference type="SAM" id="Phobius"/>
    </source>
</evidence>
<gene>
    <name evidence="2" type="ORF">CQU01_22700</name>
</gene>